<dbReference type="Proteomes" id="UP000789342">
    <property type="component" value="Unassembled WGS sequence"/>
</dbReference>
<accession>A0A9N8VV80</accession>
<organism evidence="1 2">
    <name type="scientific">Acaulospora morrowiae</name>
    <dbReference type="NCBI Taxonomy" id="94023"/>
    <lineage>
        <taxon>Eukaryota</taxon>
        <taxon>Fungi</taxon>
        <taxon>Fungi incertae sedis</taxon>
        <taxon>Mucoromycota</taxon>
        <taxon>Glomeromycotina</taxon>
        <taxon>Glomeromycetes</taxon>
        <taxon>Diversisporales</taxon>
        <taxon>Acaulosporaceae</taxon>
        <taxon>Acaulospora</taxon>
    </lineage>
</organism>
<protein>
    <submittedName>
        <fullName evidence="1">9493_t:CDS:1</fullName>
    </submittedName>
</protein>
<dbReference type="OrthoDB" id="2326914at2759"/>
<proteinExistence type="predicted"/>
<dbReference type="InterPro" id="IPR032675">
    <property type="entry name" value="LRR_dom_sf"/>
</dbReference>
<reference evidence="1" key="1">
    <citation type="submission" date="2021-06" db="EMBL/GenBank/DDBJ databases">
        <authorList>
            <person name="Kallberg Y."/>
            <person name="Tangrot J."/>
            <person name="Rosling A."/>
        </authorList>
    </citation>
    <scope>NUCLEOTIDE SEQUENCE</scope>
    <source>
        <strain evidence="1">CL551</strain>
    </source>
</reference>
<evidence type="ECO:0000313" key="1">
    <source>
        <dbReference type="EMBL" id="CAG8462128.1"/>
    </source>
</evidence>
<name>A0A9N8VV80_9GLOM</name>
<comment type="caution">
    <text evidence="1">The sequence shown here is derived from an EMBL/GenBank/DDBJ whole genome shotgun (WGS) entry which is preliminary data.</text>
</comment>
<dbReference type="EMBL" id="CAJVPV010000540">
    <property type="protein sequence ID" value="CAG8462128.1"/>
    <property type="molecule type" value="Genomic_DNA"/>
</dbReference>
<keyword evidence="2" id="KW-1185">Reference proteome</keyword>
<sequence>MVLYQDILSQVFECTLNDSRVDLLERIFTLHSCILVNRTWCTSGYQILWREPFTLLSKLRCVQGRHTSLTSTYLKCLPEDVKFQFIESRAGGLISLNSPAFDYSKALKKFSYVDFQHSIFHWINTHISSDISNLIFDQEFVSGILIKHLMQHTKLKHLCFIQVSSECAFEEFLPHMNYTDITRLPGAVNFFESLTSLASLKILSTSLLNGIAGICHSIDTLCIDCDETNDEGWATLINAQSNLINLKITARNTNHPLIRRALRNKVNTLISLSLVPIYTSMDTFLNCIQLRELEIEETSEYATNTGLFQFFHSTFPKLESLSVKILSVSYLFHYLTTFIRNHCGSLRVLKVTCVQGYLQVKREYLDSYSAIIVGSCTNLLEYTGPLSITKIPLLFRQCNRLFRVNLLSNEFLSISICEELEQIGDLLPRNLAQIKIPSEFKFTTDALRRFLQSCEKRSVRDLEFDVSRYSSELQIILDRYKMKGVLNKKWAKKTW</sequence>
<evidence type="ECO:0000313" key="2">
    <source>
        <dbReference type="Proteomes" id="UP000789342"/>
    </source>
</evidence>
<dbReference type="Gene3D" id="3.80.10.10">
    <property type="entry name" value="Ribonuclease Inhibitor"/>
    <property type="match status" value="1"/>
</dbReference>
<dbReference type="AlphaFoldDB" id="A0A9N8VV80"/>
<gene>
    <name evidence="1" type="ORF">AMORRO_LOCUS1447</name>
</gene>